<keyword evidence="3" id="KW-1185">Reference proteome</keyword>
<feature type="compositionally biased region" description="Basic residues" evidence="1">
    <location>
        <begin position="112"/>
        <end position="124"/>
    </location>
</feature>
<feature type="region of interest" description="Disordered" evidence="1">
    <location>
        <begin position="87"/>
        <end position="180"/>
    </location>
</feature>
<dbReference type="EMBL" id="CP034463">
    <property type="protein sequence ID" value="AZP15143.1"/>
    <property type="molecule type" value="Genomic_DNA"/>
</dbReference>
<feature type="region of interest" description="Disordered" evidence="1">
    <location>
        <begin position="1"/>
        <end position="25"/>
    </location>
</feature>
<evidence type="ECO:0000313" key="2">
    <source>
        <dbReference type="EMBL" id="AZP15143.1"/>
    </source>
</evidence>
<dbReference type="AlphaFoldDB" id="A0A3Q9BWK4"/>
<organism evidence="2 3">
    <name type="scientific">Streptomyces aquilus</name>
    <dbReference type="NCBI Taxonomy" id="2548456"/>
    <lineage>
        <taxon>Bacteria</taxon>
        <taxon>Bacillati</taxon>
        <taxon>Actinomycetota</taxon>
        <taxon>Actinomycetes</taxon>
        <taxon>Kitasatosporales</taxon>
        <taxon>Streptomycetaceae</taxon>
        <taxon>Streptomyces</taxon>
    </lineage>
</organism>
<feature type="compositionally biased region" description="Basic residues" evidence="1">
    <location>
        <begin position="132"/>
        <end position="144"/>
    </location>
</feature>
<dbReference type="Pfam" id="PF13565">
    <property type="entry name" value="HTH_32"/>
    <property type="match status" value="1"/>
</dbReference>
<sequence length="180" mass="20046">MRRSSRTRRGGAPTRTSHTRQACNLDPVRAWRGRFAHGGPWALADHKRSGRPTRFNALQVAEAKALACRLPAETGVPLSRWSYPELAAELTSPTSPRSGTSSEHSKTGTTPRHSRSRGSHHLRPGRSAGPARPRHTRRWPRGILRRAGSLINPRRISGPDHSGSRRRTPVQRRSEHVHGQ</sequence>
<accession>A0A3Q9BWK4</accession>
<proteinExistence type="predicted"/>
<dbReference type="Proteomes" id="UP000280197">
    <property type="component" value="Chromosome"/>
</dbReference>
<evidence type="ECO:0000313" key="3">
    <source>
        <dbReference type="Proteomes" id="UP000280197"/>
    </source>
</evidence>
<evidence type="ECO:0000256" key="1">
    <source>
        <dbReference type="SAM" id="MobiDB-lite"/>
    </source>
</evidence>
<protein>
    <submittedName>
        <fullName evidence="2">Helix-turn-helix domain-containing protein</fullName>
    </submittedName>
</protein>
<dbReference type="RefSeq" id="WP_126269529.1">
    <property type="nucleotide sequence ID" value="NZ_CP034463.1"/>
</dbReference>
<reference evidence="2 3" key="1">
    <citation type="submission" date="2018-12" db="EMBL/GenBank/DDBJ databases">
        <authorList>
            <person name="Li K."/>
        </authorList>
    </citation>
    <scope>NUCLEOTIDE SEQUENCE [LARGE SCALE GENOMIC DNA]</scope>
    <source>
        <strain evidence="3">CR22</strain>
    </source>
</reference>
<name>A0A3Q9BWK4_9ACTN</name>
<feature type="compositionally biased region" description="Low complexity" evidence="1">
    <location>
        <begin position="91"/>
        <end position="111"/>
    </location>
</feature>
<gene>
    <name evidence="2" type="ORF">EJC51_02835</name>
</gene>
<dbReference type="KEGG" id="saqu:EJC51_02835"/>